<evidence type="ECO:0000313" key="4">
    <source>
        <dbReference type="Proteomes" id="UP000663834"/>
    </source>
</evidence>
<gene>
    <name evidence="3" type="ORF">GIL414_LOCUS8005</name>
    <name evidence="2" type="ORF">KQP761_LOCUS13203</name>
</gene>
<protein>
    <submittedName>
        <fullName evidence="2">Uncharacterized protein</fullName>
    </submittedName>
</protein>
<dbReference type="Proteomes" id="UP000681720">
    <property type="component" value="Unassembled WGS sequence"/>
</dbReference>
<dbReference type="AlphaFoldDB" id="A0A815RA19"/>
<dbReference type="Proteomes" id="UP000663834">
    <property type="component" value="Unassembled WGS sequence"/>
</dbReference>
<feature type="compositionally biased region" description="Polar residues" evidence="1">
    <location>
        <begin position="11"/>
        <end position="27"/>
    </location>
</feature>
<dbReference type="EMBL" id="CAJNOW010006082">
    <property type="protein sequence ID" value="CAF1474121.1"/>
    <property type="molecule type" value="Genomic_DNA"/>
</dbReference>
<organism evidence="2 4">
    <name type="scientific">Rotaria magnacalcarata</name>
    <dbReference type="NCBI Taxonomy" id="392030"/>
    <lineage>
        <taxon>Eukaryota</taxon>
        <taxon>Metazoa</taxon>
        <taxon>Spiralia</taxon>
        <taxon>Gnathifera</taxon>
        <taxon>Rotifera</taxon>
        <taxon>Eurotatoria</taxon>
        <taxon>Bdelloidea</taxon>
        <taxon>Philodinida</taxon>
        <taxon>Philodinidae</taxon>
        <taxon>Rotaria</taxon>
    </lineage>
</organism>
<dbReference type="EMBL" id="CAJOBJ010002534">
    <property type="protein sequence ID" value="CAF3929672.1"/>
    <property type="molecule type" value="Genomic_DNA"/>
</dbReference>
<evidence type="ECO:0000313" key="3">
    <source>
        <dbReference type="EMBL" id="CAF3929672.1"/>
    </source>
</evidence>
<name>A0A815RA19_9BILA</name>
<dbReference type="OrthoDB" id="10065133at2759"/>
<evidence type="ECO:0000256" key="1">
    <source>
        <dbReference type="SAM" id="MobiDB-lite"/>
    </source>
</evidence>
<sequence length="273" mass="31261">MIENGNLVESGEQTNESTAKMSSTRSLEMMPSTTTINAVNNNQYSFNVDQIGVKLRLIEQLIGSCQDLIKQSTSIDLCIETFAKNSNGFADALIQTGNDLKCLCTNIVSTIESNRNKITITELEEDKIVNRDPCYYKCDHKFTEEQLRYLVSVGSFQTRLYKFPKNKALNAAKTTYMFSAAWYDEYPYIEYRPGTEKKEQAWISTGVSSWNKMKSKGVKRKGKLDIHFSSVTHRSSVERYLNYKTKKVNINLMLDSSRRKANQEQESILQLNK</sequence>
<reference evidence="2" key="1">
    <citation type="submission" date="2021-02" db="EMBL/GenBank/DDBJ databases">
        <authorList>
            <person name="Nowell W R."/>
        </authorList>
    </citation>
    <scope>NUCLEOTIDE SEQUENCE</scope>
</reference>
<feature type="region of interest" description="Disordered" evidence="1">
    <location>
        <begin position="1"/>
        <end position="27"/>
    </location>
</feature>
<proteinExistence type="predicted"/>
<accession>A0A815RA19</accession>
<comment type="caution">
    <text evidence="2">The sequence shown here is derived from an EMBL/GenBank/DDBJ whole genome shotgun (WGS) entry which is preliminary data.</text>
</comment>
<evidence type="ECO:0000313" key="2">
    <source>
        <dbReference type="EMBL" id="CAF1474121.1"/>
    </source>
</evidence>